<evidence type="ECO:0000313" key="3">
    <source>
        <dbReference type="Proteomes" id="UP000031843"/>
    </source>
</evidence>
<feature type="transmembrane region" description="Helical" evidence="1">
    <location>
        <begin position="48"/>
        <end position="70"/>
    </location>
</feature>
<dbReference type="STRING" id="68895.RR42_m2609"/>
<reference evidence="2 3" key="1">
    <citation type="journal article" date="2015" name="Genome Announc.">
        <title>Complete Genome Sequence of Cupriavidus basilensis 4G11, Isolated from the Oak Ridge Field Research Center Site.</title>
        <authorList>
            <person name="Ray J."/>
            <person name="Waters R.J."/>
            <person name="Skerker J.M."/>
            <person name="Kuehl J.V."/>
            <person name="Price M.N."/>
            <person name="Huang J."/>
            <person name="Chakraborty R."/>
            <person name="Arkin A.P."/>
            <person name="Deutschbauer A."/>
        </authorList>
    </citation>
    <scope>NUCLEOTIDE SEQUENCE [LARGE SCALE GENOMIC DNA]</scope>
    <source>
        <strain evidence="2">4G11</strain>
    </source>
</reference>
<dbReference type="Proteomes" id="UP000031843">
    <property type="component" value="Chromosome main"/>
</dbReference>
<dbReference type="EMBL" id="CP010536">
    <property type="protein sequence ID" value="AJG19995.1"/>
    <property type="molecule type" value="Genomic_DNA"/>
</dbReference>
<keyword evidence="1 2" id="KW-0812">Transmembrane</keyword>
<name>A0A0C4YAN3_9BURK</name>
<dbReference type="KEGG" id="cbw:RR42_m2609"/>
<evidence type="ECO:0000313" key="2">
    <source>
        <dbReference type="EMBL" id="AJG19995.1"/>
    </source>
</evidence>
<keyword evidence="1" id="KW-0472">Membrane</keyword>
<keyword evidence="3" id="KW-1185">Reference proteome</keyword>
<evidence type="ECO:0000256" key="1">
    <source>
        <dbReference type="SAM" id="Phobius"/>
    </source>
</evidence>
<keyword evidence="1" id="KW-1133">Transmembrane helix</keyword>
<protein>
    <submittedName>
        <fullName evidence="2">Putative transmembrane protein</fullName>
    </submittedName>
</protein>
<organism evidence="2 3">
    <name type="scientific">Cupriavidus basilensis</name>
    <dbReference type="NCBI Taxonomy" id="68895"/>
    <lineage>
        <taxon>Bacteria</taxon>
        <taxon>Pseudomonadati</taxon>
        <taxon>Pseudomonadota</taxon>
        <taxon>Betaproteobacteria</taxon>
        <taxon>Burkholderiales</taxon>
        <taxon>Burkholderiaceae</taxon>
        <taxon>Cupriavidus</taxon>
    </lineage>
</organism>
<accession>A0A0C4YAN3</accession>
<sequence length="83" mass="9358">MIMRLRWLMWVLWPAFLVAGLATALVFSMVDPGDLRFFGQPVEASREAVYTVGFLIAWVLCSLSSGLTLYTMPTRLADTDELE</sequence>
<dbReference type="AlphaFoldDB" id="A0A0C4YAN3"/>
<proteinExistence type="predicted"/>
<gene>
    <name evidence="2" type="ORF">RR42_m2609</name>
</gene>